<name>A0A6M2ZHG3_9CAUD</name>
<organism evidence="2">
    <name type="scientific">Synechococcus phage S-SCSM1</name>
    <dbReference type="NCBI Taxonomy" id="2588487"/>
    <lineage>
        <taxon>Viruses</taxon>
        <taxon>Duplodnaviria</taxon>
        <taxon>Heunggongvirae</taxon>
        <taxon>Uroviricota</taxon>
        <taxon>Caudoviricetes</taxon>
        <taxon>Pantevenvirales</taxon>
        <taxon>Kyanoviridae</taxon>
        <taxon>Zhoulongquanvirus</taxon>
        <taxon>Zhoulongquanvirus esscess</taxon>
    </lineage>
</organism>
<evidence type="ECO:0000313" key="2">
    <source>
        <dbReference type="EMBL" id="QFG06294.1"/>
    </source>
</evidence>
<sequence>MEEEYQATDSNDMPLDNSDNGYSSDESAPMED</sequence>
<proteinExistence type="predicted"/>
<accession>A0A6M2ZHG3</accession>
<reference evidence="2" key="1">
    <citation type="submission" date="2019-04" db="EMBL/GenBank/DDBJ databases">
        <title>Genomic and proteomic characterization of cyanophage S-SCSM1 provides new insights into understanding the viral gene diversity and phage-host interactions.</title>
        <authorList>
            <person name="Wang Q."/>
            <person name="Xu Y."/>
            <person name="Jiao N."/>
            <person name="Zhang R."/>
        </authorList>
    </citation>
    <scope>NUCLEOTIDE SEQUENCE [LARGE SCALE GENOMIC DNA]</scope>
</reference>
<gene>
    <name evidence="2" type="ORF">SSCSM1_38</name>
</gene>
<feature type="region of interest" description="Disordered" evidence="1">
    <location>
        <begin position="1"/>
        <end position="32"/>
    </location>
</feature>
<dbReference type="EMBL" id="MK867354">
    <property type="protein sequence ID" value="QFG06294.1"/>
    <property type="molecule type" value="Genomic_DNA"/>
</dbReference>
<evidence type="ECO:0000256" key="1">
    <source>
        <dbReference type="SAM" id="MobiDB-lite"/>
    </source>
</evidence>
<feature type="compositionally biased region" description="Polar residues" evidence="1">
    <location>
        <begin position="7"/>
        <end position="26"/>
    </location>
</feature>
<protein>
    <submittedName>
        <fullName evidence="2">Uncharacterized protein</fullName>
    </submittedName>
</protein>